<reference evidence="2 3" key="2">
    <citation type="submission" date="2018-11" db="EMBL/GenBank/DDBJ databases">
        <authorList>
            <consortium name="Pathogen Informatics"/>
        </authorList>
    </citation>
    <scope>NUCLEOTIDE SEQUENCE [LARGE SCALE GENOMIC DNA]</scope>
    <source>
        <strain evidence="2 3">Egypt</strain>
    </source>
</reference>
<dbReference type="AlphaFoldDB" id="A0A183B926"/>
<keyword evidence="3" id="KW-1185">Reference proteome</keyword>
<evidence type="ECO:0000313" key="4">
    <source>
        <dbReference type="WBParaSite" id="ECPE_0001575101-mRNA-1"/>
    </source>
</evidence>
<dbReference type="PROSITE" id="PS50280">
    <property type="entry name" value="SET"/>
    <property type="match status" value="1"/>
</dbReference>
<dbReference type="OrthoDB" id="6275812at2759"/>
<protein>
    <submittedName>
        <fullName evidence="4">SET domain-containing protein</fullName>
    </submittedName>
</protein>
<evidence type="ECO:0000313" key="3">
    <source>
        <dbReference type="Proteomes" id="UP000272942"/>
    </source>
</evidence>
<evidence type="ECO:0000313" key="2">
    <source>
        <dbReference type="EMBL" id="VDP92983.1"/>
    </source>
</evidence>
<name>A0A183B926_9TREM</name>
<feature type="domain" description="SET" evidence="1">
    <location>
        <begin position="1"/>
        <end position="41"/>
    </location>
</feature>
<dbReference type="Proteomes" id="UP000272942">
    <property type="component" value="Unassembled WGS sequence"/>
</dbReference>
<reference evidence="4" key="1">
    <citation type="submission" date="2016-06" db="UniProtKB">
        <authorList>
            <consortium name="WormBaseParasite"/>
        </authorList>
    </citation>
    <scope>IDENTIFICATION</scope>
</reference>
<dbReference type="Pfam" id="PF21549">
    <property type="entry name" value="PRDM2_PR"/>
    <property type="match status" value="1"/>
</dbReference>
<dbReference type="EMBL" id="UZAN01061535">
    <property type="protein sequence ID" value="VDP92983.1"/>
    <property type="molecule type" value="Genomic_DNA"/>
</dbReference>
<dbReference type="InterPro" id="IPR046341">
    <property type="entry name" value="SET_dom_sf"/>
</dbReference>
<organism evidence="4">
    <name type="scientific">Echinostoma caproni</name>
    <dbReference type="NCBI Taxonomy" id="27848"/>
    <lineage>
        <taxon>Eukaryota</taxon>
        <taxon>Metazoa</taxon>
        <taxon>Spiralia</taxon>
        <taxon>Lophotrochozoa</taxon>
        <taxon>Platyhelminthes</taxon>
        <taxon>Trematoda</taxon>
        <taxon>Digenea</taxon>
        <taxon>Plagiorchiida</taxon>
        <taxon>Echinostomata</taxon>
        <taxon>Echinostomatoidea</taxon>
        <taxon>Echinostomatidae</taxon>
        <taxon>Echinostoma</taxon>
    </lineage>
</organism>
<dbReference type="WBParaSite" id="ECPE_0001575101-mRNA-1">
    <property type="protein sequence ID" value="ECPE_0001575101-mRNA-1"/>
    <property type="gene ID" value="ECPE_0001575101"/>
</dbReference>
<proteinExistence type="predicted"/>
<gene>
    <name evidence="2" type="ORF">ECPE_LOCUS15711</name>
</gene>
<sequence length="139" mass="15757">FVNCARCEEEQNLVTIQYRGKIYYRACEDIQKNKELLTYYGSEDTGPWKIGVSKVMNFAMDLILEKDPSSCKDNGIDLLPGDKLSDLEYADDIVLLSENPAKLQSFLESFSASVAMFGMRFQPSKCKLLLRDWVGPAPQ</sequence>
<dbReference type="Gene3D" id="2.170.270.10">
    <property type="entry name" value="SET domain"/>
    <property type="match status" value="1"/>
</dbReference>
<dbReference type="InterPro" id="IPR001214">
    <property type="entry name" value="SET_dom"/>
</dbReference>
<evidence type="ECO:0000259" key="1">
    <source>
        <dbReference type="PROSITE" id="PS50280"/>
    </source>
</evidence>
<accession>A0A183B926</accession>